<dbReference type="AlphaFoldDB" id="A0AA96V6E6"/>
<keyword evidence="1" id="KW-0472">Membrane</keyword>
<feature type="transmembrane region" description="Helical" evidence="1">
    <location>
        <begin position="47"/>
        <end position="68"/>
    </location>
</feature>
<gene>
    <name evidence="2" type="ORF">MsAm2_04680</name>
</gene>
<dbReference type="PANTHER" id="PTHR36007">
    <property type="entry name" value="TRANSPORT PROTEIN-RELATED"/>
    <property type="match status" value="1"/>
</dbReference>
<dbReference type="EMBL" id="CP131061">
    <property type="protein sequence ID" value="WNY26695.1"/>
    <property type="molecule type" value="Genomic_DNA"/>
</dbReference>
<accession>A0AA96V6E6</accession>
<feature type="transmembrane region" description="Helical" evidence="1">
    <location>
        <begin position="139"/>
        <end position="165"/>
    </location>
</feature>
<feature type="transmembrane region" description="Helical" evidence="1">
    <location>
        <begin position="107"/>
        <end position="132"/>
    </location>
</feature>
<dbReference type="InterPro" id="IPR009577">
    <property type="entry name" value="Sm_multidrug_ex"/>
</dbReference>
<keyword evidence="1" id="KW-1133">Transmembrane helix</keyword>
<dbReference type="GeneID" id="89227872"/>
<evidence type="ECO:0000313" key="3">
    <source>
        <dbReference type="Proteomes" id="UP001304970"/>
    </source>
</evidence>
<sequence length="175" mass="19309">MDFSGYVIDLLVGVPSWLVVTFLAALPIVELRGSIPVGIGVYGMNPLVVFILSVIGNMLPVAVIFYFLEPVSEFLSKHSRLFANFFDFLYKRAEKKGQDKMERYKDFALMMFVAIPLPLTGAWVGTVAALVFKIPFKNAFISILLGVIIAGIIVTVLTLTGVQIWDIARNFISGS</sequence>
<proteinExistence type="predicted"/>
<keyword evidence="3" id="KW-1185">Reference proteome</keyword>
<evidence type="ECO:0008006" key="4">
    <source>
        <dbReference type="Google" id="ProtNLM"/>
    </source>
</evidence>
<protein>
    <recommendedName>
        <fullName evidence="4">Small multi-drug export protein</fullName>
    </recommendedName>
</protein>
<evidence type="ECO:0000313" key="2">
    <source>
        <dbReference type="EMBL" id="WNY26695.1"/>
    </source>
</evidence>
<name>A0AA96V6E6_9EURY</name>
<organism evidence="2 3">
    <name type="scientific">Methanolapillus ohkumae</name>
    <dbReference type="NCBI Taxonomy" id="3028298"/>
    <lineage>
        <taxon>Archaea</taxon>
        <taxon>Methanobacteriati</taxon>
        <taxon>Methanobacteriota</taxon>
        <taxon>Stenosarchaea group</taxon>
        <taxon>Methanomicrobia</taxon>
        <taxon>Methanosarcinales</taxon>
        <taxon>Methanosarcinaceae</taxon>
        <taxon>Methanolapillus</taxon>
    </lineage>
</organism>
<dbReference type="Proteomes" id="UP001304970">
    <property type="component" value="Chromosome"/>
</dbReference>
<dbReference type="PANTHER" id="PTHR36007:SF2">
    <property type="entry name" value="TRANSPORT PROTEIN-RELATED"/>
    <property type="match status" value="1"/>
</dbReference>
<feature type="transmembrane region" description="Helical" evidence="1">
    <location>
        <begin position="6"/>
        <end position="26"/>
    </location>
</feature>
<keyword evidence="1" id="KW-0812">Transmembrane</keyword>
<dbReference type="Pfam" id="PF06695">
    <property type="entry name" value="Sm_multidrug_ex"/>
    <property type="match status" value="1"/>
</dbReference>
<evidence type="ECO:0000256" key="1">
    <source>
        <dbReference type="SAM" id="Phobius"/>
    </source>
</evidence>
<dbReference type="RefSeq" id="WP_338098216.1">
    <property type="nucleotide sequence ID" value="NZ_CP131061.1"/>
</dbReference>
<reference evidence="2 3" key="1">
    <citation type="submission" date="2023-07" db="EMBL/GenBank/DDBJ databases">
        <title>Closed genome sequence of Methanosarcinaceae archaeon Am2.</title>
        <authorList>
            <person name="Poehlein A."/>
            <person name="Protasov E."/>
            <person name="Platt K."/>
            <person name="Reeh H."/>
            <person name="Daniel R."/>
            <person name="Brune A."/>
        </authorList>
    </citation>
    <scope>NUCLEOTIDE SEQUENCE [LARGE SCALE GENOMIC DNA]</scope>
    <source>
        <strain evidence="2 3">Am2</strain>
    </source>
</reference>